<keyword evidence="4" id="KW-1185">Reference proteome</keyword>
<dbReference type="SUPFAM" id="SSF50891">
    <property type="entry name" value="Cyclophilin-like"/>
    <property type="match status" value="1"/>
</dbReference>
<dbReference type="RefSeq" id="WP_173657734.1">
    <property type="nucleotide sequence ID" value="NZ_JAOUSE010000001.1"/>
</dbReference>
<proteinExistence type="predicted"/>
<protein>
    <submittedName>
        <fullName evidence="3">MupG family TIM beta-alpha barrel fold protein</fullName>
    </submittedName>
</protein>
<dbReference type="SUPFAM" id="SSF51445">
    <property type="entry name" value="(Trans)glycosidases"/>
    <property type="match status" value="1"/>
</dbReference>
<sequence length="356" mass="41021">MLGISIYLNEPISDHQREYIHTMSNLGCRGIFTSLHIPEDDPSLYATRLKELGSLAKQYKMELVADISPKSLVYLGVTWEKAEKLKEWGITGLRVDYGLSEELIANLSRKMKIALNASTLTEENVNKLKQYNFIPSSVEAWHNFYPRPETGLDTKEFYQRNEWLKSEKLSVMAFIPGDGIRRGPLYKGLPTIEEHRDLTTFAAYLDFYHHPSVDKIFIGDPTICQSSAKQFAYFKDGTIFLRAHPFTDDKRIMDRFKQIQTNRLDAARDVIRSAESRLYGLMGDFSVEPYNTIDRPVGAITVDNRLYGRYQGEIQITKRSLEADQKVNVIGQVIKEDLHLLNYIRGGTKFMIEWNE</sequence>
<feature type="domain" description="6-phospho-N-acetylmuramidase N-terminal" evidence="2">
    <location>
        <begin position="2"/>
        <end position="232"/>
    </location>
</feature>
<dbReference type="PANTHER" id="PTHR38435">
    <property type="match status" value="1"/>
</dbReference>
<evidence type="ECO:0000313" key="4">
    <source>
        <dbReference type="Proteomes" id="UP001208656"/>
    </source>
</evidence>
<dbReference type="InterPro" id="IPR029000">
    <property type="entry name" value="Cyclophilin-like_dom_sf"/>
</dbReference>
<feature type="domain" description="6-phospho-N-acetylmuramidase C-terminal" evidence="1">
    <location>
        <begin position="256"/>
        <end position="352"/>
    </location>
</feature>
<evidence type="ECO:0000259" key="1">
    <source>
        <dbReference type="Pfam" id="PF05913"/>
    </source>
</evidence>
<accession>A0ABT2WB50</accession>
<comment type="caution">
    <text evidence="3">The sequence shown here is derived from an EMBL/GenBank/DDBJ whole genome shotgun (WGS) entry which is preliminary data.</text>
</comment>
<organism evidence="3 4">
    <name type="scientific">Pallidibacillus thermolactis</name>
    <dbReference type="NCBI Taxonomy" id="251051"/>
    <lineage>
        <taxon>Bacteria</taxon>
        <taxon>Bacillati</taxon>
        <taxon>Bacillota</taxon>
        <taxon>Bacilli</taxon>
        <taxon>Bacillales</taxon>
        <taxon>Bacillaceae</taxon>
        <taxon>Pallidibacillus</taxon>
    </lineage>
</organism>
<dbReference type="Gene3D" id="3.20.20.70">
    <property type="entry name" value="Aldolase class I"/>
    <property type="match status" value="1"/>
</dbReference>
<evidence type="ECO:0000259" key="2">
    <source>
        <dbReference type="Pfam" id="PF19200"/>
    </source>
</evidence>
<dbReference type="Proteomes" id="UP001208656">
    <property type="component" value="Unassembled WGS sequence"/>
</dbReference>
<dbReference type="InterPro" id="IPR043797">
    <property type="entry name" value="MupG_N"/>
</dbReference>
<dbReference type="PANTHER" id="PTHR38435:SF2">
    <property type="entry name" value="DUF871 DOMAIN-CONTAINING PROTEIN"/>
    <property type="match status" value="1"/>
</dbReference>
<dbReference type="Gene3D" id="2.40.100.10">
    <property type="entry name" value="Cyclophilin-like"/>
    <property type="match status" value="1"/>
</dbReference>
<dbReference type="EMBL" id="JAOUSE010000001">
    <property type="protein sequence ID" value="MCU9592914.1"/>
    <property type="molecule type" value="Genomic_DNA"/>
</dbReference>
<dbReference type="InterPro" id="IPR008589">
    <property type="entry name" value="MupG"/>
</dbReference>
<dbReference type="InterPro" id="IPR043894">
    <property type="entry name" value="MupG_C"/>
</dbReference>
<evidence type="ECO:0000313" key="3">
    <source>
        <dbReference type="EMBL" id="MCU9592914.1"/>
    </source>
</evidence>
<dbReference type="Pfam" id="PF05913">
    <property type="entry name" value="MupG_C"/>
    <property type="match status" value="1"/>
</dbReference>
<dbReference type="Pfam" id="PF19200">
    <property type="entry name" value="MupG_N"/>
    <property type="match status" value="1"/>
</dbReference>
<reference evidence="3 4" key="1">
    <citation type="submission" date="2022-10" db="EMBL/GenBank/DDBJ databases">
        <title>Description of Fervidibacillus gen. nov. in the family Fervidibacillaceae fam. nov. with two species, Fervidibacillus albus sp. nov., and Fervidibacillus halotolerans sp. nov., isolated from tidal flat sediments.</title>
        <authorList>
            <person name="Kwon K.K."/>
            <person name="Yang S.-H."/>
        </authorList>
    </citation>
    <scope>NUCLEOTIDE SEQUENCE [LARGE SCALE GENOMIC DNA]</scope>
    <source>
        <strain evidence="3 4">DSM 23332</strain>
    </source>
</reference>
<gene>
    <name evidence="3" type="ORF">OEV82_00420</name>
</gene>
<dbReference type="InterPro" id="IPR017853">
    <property type="entry name" value="GH"/>
</dbReference>
<name>A0ABT2WB50_9BACI</name>
<dbReference type="InterPro" id="IPR013785">
    <property type="entry name" value="Aldolase_TIM"/>
</dbReference>